<evidence type="ECO:0000313" key="1">
    <source>
        <dbReference type="EMBL" id="KAG7373923.1"/>
    </source>
</evidence>
<sequence>MGGAQMPPYGELQVRALDLISHADMEVLGAIAYVFEDTGCSVDVFTYDPKLDSSTRKVVSGCFPCDDPNPG</sequence>
<protein>
    <submittedName>
        <fullName evidence="1">Uncharacterized protein</fullName>
    </submittedName>
</protein>
<name>A0A9K3M538_9STRA</name>
<dbReference type="EMBL" id="JAGRRH010000001">
    <property type="protein sequence ID" value="KAG7373923.1"/>
    <property type="molecule type" value="Genomic_DNA"/>
</dbReference>
<dbReference type="AlphaFoldDB" id="A0A9K3M538"/>
<reference evidence="1" key="2">
    <citation type="submission" date="2021-04" db="EMBL/GenBank/DDBJ databases">
        <authorList>
            <person name="Podell S."/>
        </authorList>
    </citation>
    <scope>NUCLEOTIDE SEQUENCE</scope>
    <source>
        <strain evidence="1">Hildebrandi</strain>
    </source>
</reference>
<organism evidence="1 2">
    <name type="scientific">Nitzschia inconspicua</name>
    <dbReference type="NCBI Taxonomy" id="303405"/>
    <lineage>
        <taxon>Eukaryota</taxon>
        <taxon>Sar</taxon>
        <taxon>Stramenopiles</taxon>
        <taxon>Ochrophyta</taxon>
        <taxon>Bacillariophyta</taxon>
        <taxon>Bacillariophyceae</taxon>
        <taxon>Bacillariophycidae</taxon>
        <taxon>Bacillariales</taxon>
        <taxon>Bacillariaceae</taxon>
        <taxon>Nitzschia</taxon>
    </lineage>
</organism>
<keyword evidence="2" id="KW-1185">Reference proteome</keyword>
<proteinExistence type="predicted"/>
<comment type="caution">
    <text evidence="1">The sequence shown here is derived from an EMBL/GenBank/DDBJ whole genome shotgun (WGS) entry which is preliminary data.</text>
</comment>
<evidence type="ECO:0000313" key="2">
    <source>
        <dbReference type="Proteomes" id="UP000693970"/>
    </source>
</evidence>
<accession>A0A9K3M538</accession>
<gene>
    <name evidence="1" type="ORF">IV203_013018</name>
</gene>
<dbReference type="Proteomes" id="UP000693970">
    <property type="component" value="Unassembled WGS sequence"/>
</dbReference>
<reference evidence="1" key="1">
    <citation type="journal article" date="2021" name="Sci. Rep.">
        <title>Diploid genomic architecture of Nitzschia inconspicua, an elite biomass production diatom.</title>
        <authorList>
            <person name="Oliver A."/>
            <person name="Podell S."/>
            <person name="Pinowska A."/>
            <person name="Traller J.C."/>
            <person name="Smith S.R."/>
            <person name="McClure R."/>
            <person name="Beliaev A."/>
            <person name="Bohutskyi P."/>
            <person name="Hill E.A."/>
            <person name="Rabines A."/>
            <person name="Zheng H."/>
            <person name="Allen L.Z."/>
            <person name="Kuo A."/>
            <person name="Grigoriev I.V."/>
            <person name="Allen A.E."/>
            <person name="Hazlebeck D."/>
            <person name="Allen E.E."/>
        </authorList>
    </citation>
    <scope>NUCLEOTIDE SEQUENCE</scope>
    <source>
        <strain evidence="1">Hildebrandi</strain>
    </source>
</reference>